<dbReference type="InterPro" id="IPR000866">
    <property type="entry name" value="AhpC/TSA"/>
</dbReference>
<name>A0A832MK51_UNCEI</name>
<dbReference type="GO" id="GO:0016491">
    <property type="term" value="F:oxidoreductase activity"/>
    <property type="evidence" value="ECO:0007669"/>
    <property type="project" value="InterPro"/>
</dbReference>
<feature type="compositionally biased region" description="Low complexity" evidence="1">
    <location>
        <begin position="31"/>
        <end position="46"/>
    </location>
</feature>
<evidence type="ECO:0000256" key="1">
    <source>
        <dbReference type="SAM" id="MobiDB-lite"/>
    </source>
</evidence>
<proteinExistence type="predicted"/>
<feature type="region of interest" description="Disordered" evidence="1">
    <location>
        <begin position="26"/>
        <end position="46"/>
    </location>
</feature>
<sequence>MRWASPGRTPRDSRRAGTAAIYLNRPGAETSGARGRSARAAARGAGSGVRAPVASTMLRRMRRQHPPRVPGFGLVARLVLAAGLALAAALAPAAAAREPLAPDAAPRYDPDSGAELLGAPAPAWSVARWVRGGPLSLDRLRGRVVLVRWWTEGCRFCEATLPALEALRVKHAGDGLVVVGMFHPKPPREVSNARILRRAKELGFGGPIAFDRDWTTLGRYWLDGHDERNWTSVSFLVDRDGRIAWVHGGGEYHPSDDPAHARCDVQYRELLEALGAALAAPPSPPPAP</sequence>
<feature type="domain" description="Thioredoxin" evidence="3">
    <location>
        <begin position="115"/>
        <end position="279"/>
    </location>
</feature>
<dbReference type="EMBL" id="DSQF01000018">
    <property type="protein sequence ID" value="HGZ43475.1"/>
    <property type="molecule type" value="Genomic_DNA"/>
</dbReference>
<protein>
    <submittedName>
        <fullName evidence="4">Redoxin domain-containing protein</fullName>
    </submittedName>
</protein>
<dbReference type="SUPFAM" id="SSF52833">
    <property type="entry name" value="Thioredoxin-like"/>
    <property type="match status" value="1"/>
</dbReference>
<evidence type="ECO:0000256" key="2">
    <source>
        <dbReference type="SAM" id="Phobius"/>
    </source>
</evidence>
<dbReference type="InterPro" id="IPR013766">
    <property type="entry name" value="Thioredoxin_domain"/>
</dbReference>
<feature type="transmembrane region" description="Helical" evidence="2">
    <location>
        <begin position="69"/>
        <end position="91"/>
    </location>
</feature>
<dbReference type="AlphaFoldDB" id="A0A832MK51"/>
<evidence type="ECO:0000313" key="4">
    <source>
        <dbReference type="EMBL" id="HGZ43475.1"/>
    </source>
</evidence>
<accession>A0A832MK51</accession>
<dbReference type="GO" id="GO:0016209">
    <property type="term" value="F:antioxidant activity"/>
    <property type="evidence" value="ECO:0007669"/>
    <property type="project" value="InterPro"/>
</dbReference>
<keyword evidence="2" id="KW-1133">Transmembrane helix</keyword>
<dbReference type="PROSITE" id="PS51352">
    <property type="entry name" value="THIOREDOXIN_2"/>
    <property type="match status" value="1"/>
</dbReference>
<keyword evidence="2" id="KW-0472">Membrane</keyword>
<dbReference type="Gene3D" id="3.40.30.10">
    <property type="entry name" value="Glutaredoxin"/>
    <property type="match status" value="1"/>
</dbReference>
<evidence type="ECO:0000259" key="3">
    <source>
        <dbReference type="PROSITE" id="PS51352"/>
    </source>
</evidence>
<comment type="caution">
    <text evidence="4">The sequence shown here is derived from an EMBL/GenBank/DDBJ whole genome shotgun (WGS) entry which is preliminary data.</text>
</comment>
<dbReference type="InterPro" id="IPR036249">
    <property type="entry name" value="Thioredoxin-like_sf"/>
</dbReference>
<dbReference type="PANTHER" id="PTHR42852">
    <property type="entry name" value="THIOL:DISULFIDE INTERCHANGE PROTEIN DSBE"/>
    <property type="match status" value="1"/>
</dbReference>
<organism evidence="4">
    <name type="scientific">Eiseniibacteriota bacterium</name>
    <dbReference type="NCBI Taxonomy" id="2212470"/>
    <lineage>
        <taxon>Bacteria</taxon>
        <taxon>Candidatus Eiseniibacteriota</taxon>
    </lineage>
</organism>
<dbReference type="InterPro" id="IPR050553">
    <property type="entry name" value="Thioredoxin_ResA/DsbE_sf"/>
</dbReference>
<keyword evidence="2" id="KW-0812">Transmembrane</keyword>
<dbReference type="Pfam" id="PF00578">
    <property type="entry name" value="AhpC-TSA"/>
    <property type="match status" value="1"/>
</dbReference>
<reference evidence="4" key="1">
    <citation type="journal article" date="2020" name="mSystems">
        <title>Genome- and Community-Level Interaction Insights into Carbon Utilization and Element Cycling Functions of Hydrothermarchaeota in Hydrothermal Sediment.</title>
        <authorList>
            <person name="Zhou Z."/>
            <person name="Liu Y."/>
            <person name="Xu W."/>
            <person name="Pan J."/>
            <person name="Luo Z.H."/>
            <person name="Li M."/>
        </authorList>
    </citation>
    <scope>NUCLEOTIDE SEQUENCE [LARGE SCALE GENOMIC DNA]</scope>
    <source>
        <strain evidence="4">SpSt-381</strain>
    </source>
</reference>
<dbReference type="PANTHER" id="PTHR42852:SF13">
    <property type="entry name" value="PROTEIN DIPZ"/>
    <property type="match status" value="1"/>
</dbReference>
<gene>
    <name evidence="4" type="ORF">ENR23_08625</name>
</gene>